<dbReference type="InterPro" id="IPR000064">
    <property type="entry name" value="NLP_P60_dom"/>
</dbReference>
<dbReference type="PANTHER" id="PTHR47053:SF1">
    <property type="entry name" value="MUREIN DD-ENDOPEPTIDASE MEPH-RELATED"/>
    <property type="match status" value="1"/>
</dbReference>
<dbReference type="Pfam" id="PF00877">
    <property type="entry name" value="NLPC_P60"/>
    <property type="match status" value="1"/>
</dbReference>
<evidence type="ECO:0000256" key="2">
    <source>
        <dbReference type="ARBA" id="ARBA00022670"/>
    </source>
</evidence>
<feature type="domain" description="NlpC/P60" evidence="6">
    <location>
        <begin position="35"/>
        <end position="159"/>
    </location>
</feature>
<evidence type="ECO:0000256" key="5">
    <source>
        <dbReference type="SAM" id="SignalP"/>
    </source>
</evidence>
<evidence type="ECO:0000256" key="4">
    <source>
        <dbReference type="ARBA" id="ARBA00022807"/>
    </source>
</evidence>
<reference evidence="9" key="2">
    <citation type="submission" date="2015-01" db="EMBL/GenBank/DDBJ databases">
        <authorList>
            <person name="Manzoor Shahid"/>
            <person name="Zubair Saima"/>
        </authorList>
    </citation>
    <scope>NUCLEOTIDE SEQUENCE [LARGE SCALE GENOMIC DNA]</scope>
    <source>
        <strain evidence="9">V1</strain>
    </source>
</reference>
<dbReference type="OrthoDB" id="9813368at2"/>
<dbReference type="EMBL" id="CDNC01000023">
    <property type="protein sequence ID" value="CEM62163.1"/>
    <property type="molecule type" value="Genomic_DNA"/>
</dbReference>
<evidence type="ECO:0000313" key="8">
    <source>
        <dbReference type="EMBL" id="QEJ97497.1"/>
    </source>
</evidence>
<keyword evidence="5" id="KW-0732">Signal</keyword>
<keyword evidence="4" id="KW-0788">Thiol protease</keyword>
<evidence type="ECO:0000313" key="10">
    <source>
        <dbReference type="Proteomes" id="UP000323594"/>
    </source>
</evidence>
<dbReference type="GO" id="GO:0008234">
    <property type="term" value="F:cysteine-type peptidase activity"/>
    <property type="evidence" value="ECO:0007669"/>
    <property type="project" value="UniProtKB-KW"/>
</dbReference>
<dbReference type="SUPFAM" id="SSF54001">
    <property type="entry name" value="Cysteine proteinases"/>
    <property type="match status" value="1"/>
</dbReference>
<keyword evidence="3" id="KW-0378">Hydrolase</keyword>
<reference evidence="7" key="1">
    <citation type="submission" date="2015-01" db="EMBL/GenBank/DDBJ databases">
        <authorList>
            <person name="Xiang T."/>
            <person name="Song Y."/>
            <person name="Huang L."/>
            <person name="Wang B."/>
            <person name="Wu P."/>
        </authorList>
    </citation>
    <scope>NUCLEOTIDE SEQUENCE [LARGE SCALE GENOMIC DNA]</scope>
    <source>
        <strain evidence="7">V1</strain>
    </source>
</reference>
<organism evidence="7 9">
    <name type="scientific">Treponema phagedenis</name>
    <dbReference type="NCBI Taxonomy" id="162"/>
    <lineage>
        <taxon>Bacteria</taxon>
        <taxon>Pseudomonadati</taxon>
        <taxon>Spirochaetota</taxon>
        <taxon>Spirochaetia</taxon>
        <taxon>Spirochaetales</taxon>
        <taxon>Treponemataceae</taxon>
        <taxon>Treponema</taxon>
    </lineage>
</organism>
<sequence>MNKKKLKKSFCVCIWLCILVFQFSGNENNADNKSLSQRLIFINAALQYLGTPYKYAGCSEEGMDCSGLIYKTALDTLNLALPRSARELGEFVEKIDDEEVQPGDLLFFNTTGRISHVGIYLGSGNFVHSSSDDAVTGVVITSLTNVYWKKCYRFAGRILEPEDIFLNPIAAR</sequence>
<evidence type="ECO:0000313" key="7">
    <source>
        <dbReference type="EMBL" id="CEM62163.1"/>
    </source>
</evidence>
<reference evidence="8 10" key="3">
    <citation type="submission" date="2019-08" db="EMBL/GenBank/DDBJ databases">
        <authorList>
            <person name="Kuhnert P."/>
        </authorList>
    </citation>
    <scope>NUCLEOTIDE SEQUENCE [LARGE SCALE GENOMIC DNA]</scope>
    <source>
        <strain evidence="8 10">B36.5</strain>
    </source>
</reference>
<keyword evidence="9" id="KW-1185">Reference proteome</keyword>
<evidence type="ECO:0000256" key="3">
    <source>
        <dbReference type="ARBA" id="ARBA00022801"/>
    </source>
</evidence>
<feature type="chain" id="PRO_5041521653" evidence="5">
    <location>
        <begin position="30"/>
        <end position="172"/>
    </location>
</feature>
<dbReference type="GeneID" id="57752435"/>
<dbReference type="RefSeq" id="WP_024752255.1">
    <property type="nucleotide sequence ID" value="NZ_CDNC01000023.1"/>
</dbReference>
<protein>
    <submittedName>
        <fullName evidence="7">NlpC/P60 family protein</fullName>
    </submittedName>
</protein>
<comment type="similarity">
    <text evidence="1">Belongs to the peptidase C40 family.</text>
</comment>
<dbReference type="Gene3D" id="3.90.1720.10">
    <property type="entry name" value="endopeptidase domain like (from Nostoc punctiforme)"/>
    <property type="match status" value="1"/>
</dbReference>
<evidence type="ECO:0000256" key="1">
    <source>
        <dbReference type="ARBA" id="ARBA00007074"/>
    </source>
</evidence>
<evidence type="ECO:0000313" key="9">
    <source>
        <dbReference type="Proteomes" id="UP000042527"/>
    </source>
</evidence>
<name>A0A0B7GUJ5_TREPH</name>
<dbReference type="InterPro" id="IPR051202">
    <property type="entry name" value="Peptidase_C40"/>
</dbReference>
<dbReference type="Proteomes" id="UP000323594">
    <property type="component" value="Chromosome"/>
</dbReference>
<gene>
    <name evidence="8" type="ORF">FUT82_05435</name>
    <name evidence="7" type="ORF">TPHV1_30058</name>
</gene>
<proteinExistence type="inferred from homology"/>
<dbReference type="Proteomes" id="UP000042527">
    <property type="component" value="Unassembled WGS sequence"/>
</dbReference>
<dbReference type="EMBL" id="CP042817">
    <property type="protein sequence ID" value="QEJ97497.1"/>
    <property type="molecule type" value="Genomic_DNA"/>
</dbReference>
<keyword evidence="2" id="KW-0645">Protease</keyword>
<evidence type="ECO:0000259" key="6">
    <source>
        <dbReference type="PROSITE" id="PS51935"/>
    </source>
</evidence>
<dbReference type="AlphaFoldDB" id="A0A0B7GUJ5"/>
<dbReference type="InterPro" id="IPR038765">
    <property type="entry name" value="Papain-like_cys_pep_sf"/>
</dbReference>
<dbReference type="PROSITE" id="PS51935">
    <property type="entry name" value="NLPC_P60"/>
    <property type="match status" value="1"/>
</dbReference>
<feature type="signal peptide" evidence="5">
    <location>
        <begin position="1"/>
        <end position="29"/>
    </location>
</feature>
<accession>A0A0B7GUJ5</accession>
<dbReference type="GO" id="GO:0006508">
    <property type="term" value="P:proteolysis"/>
    <property type="evidence" value="ECO:0007669"/>
    <property type="project" value="UniProtKB-KW"/>
</dbReference>
<dbReference type="PANTHER" id="PTHR47053">
    <property type="entry name" value="MUREIN DD-ENDOPEPTIDASE MEPH-RELATED"/>
    <property type="match status" value="1"/>
</dbReference>